<reference evidence="2 3" key="1">
    <citation type="submission" date="2019-06" db="EMBL/GenBank/DDBJ databases">
        <title>Whole genome shotgun sequence of Pseudonocardia hydrocarbonoxydans NBRC 14498.</title>
        <authorList>
            <person name="Hosoyama A."/>
            <person name="Uohara A."/>
            <person name="Ohji S."/>
            <person name="Ichikawa N."/>
        </authorList>
    </citation>
    <scope>NUCLEOTIDE SEQUENCE [LARGE SCALE GENOMIC DNA]</scope>
    <source>
        <strain evidence="2 3">NBRC 14498</strain>
    </source>
</reference>
<evidence type="ECO:0000259" key="1">
    <source>
        <dbReference type="Pfam" id="PF12728"/>
    </source>
</evidence>
<dbReference type="Proteomes" id="UP000320338">
    <property type="component" value="Unassembled WGS sequence"/>
</dbReference>
<dbReference type="InterPro" id="IPR041657">
    <property type="entry name" value="HTH_17"/>
</dbReference>
<dbReference type="NCBIfam" id="TIGR01764">
    <property type="entry name" value="excise"/>
    <property type="match status" value="1"/>
</dbReference>
<evidence type="ECO:0000313" key="3">
    <source>
        <dbReference type="Proteomes" id="UP000320338"/>
    </source>
</evidence>
<dbReference type="InterPro" id="IPR010093">
    <property type="entry name" value="SinI_DNA-bd"/>
</dbReference>
<organism evidence="2 3">
    <name type="scientific">Pseudonocardia hydrocarbonoxydans</name>
    <dbReference type="NCBI Taxonomy" id="76726"/>
    <lineage>
        <taxon>Bacteria</taxon>
        <taxon>Bacillati</taxon>
        <taxon>Actinomycetota</taxon>
        <taxon>Actinomycetes</taxon>
        <taxon>Pseudonocardiales</taxon>
        <taxon>Pseudonocardiaceae</taxon>
        <taxon>Pseudonocardia</taxon>
    </lineage>
</organism>
<name>A0A4Y3WVU6_9PSEU</name>
<proteinExistence type="predicted"/>
<protein>
    <recommendedName>
        <fullName evidence="1">Helix-turn-helix domain-containing protein</fullName>
    </recommendedName>
</protein>
<dbReference type="AlphaFoldDB" id="A0A4Y3WVU6"/>
<evidence type="ECO:0000313" key="2">
    <source>
        <dbReference type="EMBL" id="GEC22884.1"/>
    </source>
</evidence>
<dbReference type="GO" id="GO:0003677">
    <property type="term" value="F:DNA binding"/>
    <property type="evidence" value="ECO:0007669"/>
    <property type="project" value="InterPro"/>
</dbReference>
<gene>
    <name evidence="2" type="ORF">PHY01_51670</name>
</gene>
<comment type="caution">
    <text evidence="2">The sequence shown here is derived from an EMBL/GenBank/DDBJ whole genome shotgun (WGS) entry which is preliminary data.</text>
</comment>
<dbReference type="RefSeq" id="WP_246086153.1">
    <property type="nucleotide sequence ID" value="NZ_BJNG01000062.1"/>
</dbReference>
<keyword evidence="3" id="KW-1185">Reference proteome</keyword>
<feature type="domain" description="Helix-turn-helix" evidence="1">
    <location>
        <begin position="9"/>
        <end position="57"/>
    </location>
</feature>
<accession>A0A4Y3WVU6</accession>
<sequence>MSAVMEPVFLTVEEAAGALRISRTRVFDLIRTNRLPSRKLGRLRRIPVSAVREFAKAGDHGEGRR</sequence>
<dbReference type="Pfam" id="PF12728">
    <property type="entry name" value="HTH_17"/>
    <property type="match status" value="1"/>
</dbReference>
<dbReference type="EMBL" id="BJNG01000062">
    <property type="protein sequence ID" value="GEC22884.1"/>
    <property type="molecule type" value="Genomic_DNA"/>
</dbReference>